<dbReference type="GO" id="GO:0004222">
    <property type="term" value="F:metalloendopeptidase activity"/>
    <property type="evidence" value="ECO:0007669"/>
    <property type="project" value="InterPro"/>
</dbReference>
<dbReference type="Proteomes" id="UP001321473">
    <property type="component" value="Unassembled WGS sequence"/>
</dbReference>
<evidence type="ECO:0000256" key="2">
    <source>
        <dbReference type="SAM" id="Phobius"/>
    </source>
</evidence>
<name>A0AAQ4D2R7_AMBAM</name>
<accession>A0AAQ4D2R7</accession>
<comment type="caution">
    <text evidence="3">The sequence shown here is derived from an EMBL/GenBank/DDBJ whole genome shotgun (WGS) entry which is preliminary data.</text>
</comment>
<proteinExistence type="predicted"/>
<keyword evidence="2" id="KW-1133">Transmembrane helix</keyword>
<sequence>MAAAVDLDDLDAEEEQAPAPLAPPPDARLSMRPSLGGAATTAAAEDVAKFGEAEQRALQVDAIKTRERLYGSITCGVLLVIVACLLAFVTTKIIMATDPEVSYTHVIRNTHTPFEPVVPTDTNTSGKPNETDFRLAPEVDTLLDSSAAAGGALELPDVPAEGAYFFCATEACKNVAAYLEGLLSPHRDTCSSLYDHVCTAWARSHRHLAESRGHYSVDDAILDAVLEQMGRLLSSPEVPLSEQRDLYSGCIAGHLVSEQDLEDITNDLVLLTEERTPDTLAEVIVRMASIGVSPFFEVFVKDANDTVYVNLVNSGDGATKEHLTTDRESNVIDQPSTDKRDSAAASPSYGRNESTEFLLFLERHMCLKVAHMTGINRTCVLSVNTSKPPGWDYEWYASNGPARLATAVAFMLEDLSAYHKEIEKMISSFTSFRITVAPKRERLVRCLRFIDQYDPDLIPHLVRINLASLLKADAGDMLSQLKKFLYKKMPNASAINLSFDVAGLSKNASFTYPYSDDLYGKETANASRLRRFLERSTWKRWTGSFISKTSALSLTPAFSHNSSTLEVPIGVFNLTTSGDQWLRDLSIARTGPRVFKTLFLGALSPELARTRFFRCISERSKSARYFNERGLWGVIRKVALFAGYGAKNSEFKLDLEELASFYISLQAYRARVGEAVAVPGSLLNSDTLFLLYYVFNNCEVESPGTAGGWLHDTTGHDDRASLGVISRRRRVDSVAAMFGGMLLEKCVTLSDLSSCEVESDDQF</sequence>
<dbReference type="InterPro" id="IPR024079">
    <property type="entry name" value="MetalloPept_cat_dom_sf"/>
</dbReference>
<keyword evidence="4" id="KW-1185">Reference proteome</keyword>
<evidence type="ECO:0000256" key="1">
    <source>
        <dbReference type="SAM" id="MobiDB-lite"/>
    </source>
</evidence>
<feature type="compositionally biased region" description="Acidic residues" evidence="1">
    <location>
        <begin position="1"/>
        <end position="16"/>
    </location>
</feature>
<dbReference type="GO" id="GO:0005886">
    <property type="term" value="C:plasma membrane"/>
    <property type="evidence" value="ECO:0007669"/>
    <property type="project" value="TreeGrafter"/>
</dbReference>
<dbReference type="Gene3D" id="1.10.1380.10">
    <property type="entry name" value="Neutral endopeptidase , domain2"/>
    <property type="match status" value="1"/>
</dbReference>
<dbReference type="EMBL" id="JARKHS020035916">
    <property type="protein sequence ID" value="KAK8756757.1"/>
    <property type="molecule type" value="Genomic_DNA"/>
</dbReference>
<dbReference type="InterPro" id="IPR000718">
    <property type="entry name" value="Peptidase_M13"/>
</dbReference>
<protein>
    <submittedName>
        <fullName evidence="3">Uncharacterized protein</fullName>
    </submittedName>
</protein>
<dbReference type="InterPro" id="IPR042089">
    <property type="entry name" value="Peptidase_M13_dom_2"/>
</dbReference>
<feature type="region of interest" description="Disordered" evidence="1">
    <location>
        <begin position="1"/>
        <end position="36"/>
    </location>
</feature>
<dbReference type="PANTHER" id="PTHR11733:SF241">
    <property type="entry name" value="GH26575P-RELATED"/>
    <property type="match status" value="1"/>
</dbReference>
<keyword evidence="2" id="KW-0472">Membrane</keyword>
<reference evidence="3 4" key="1">
    <citation type="journal article" date="2023" name="Arcadia Sci">
        <title>De novo assembly of a long-read Amblyomma americanum tick genome.</title>
        <authorList>
            <person name="Chou S."/>
            <person name="Poskanzer K.E."/>
            <person name="Rollins M."/>
            <person name="Thuy-Boun P.S."/>
        </authorList>
    </citation>
    <scope>NUCLEOTIDE SEQUENCE [LARGE SCALE GENOMIC DNA]</scope>
    <source>
        <strain evidence="3">F_SG_1</strain>
        <tissue evidence="3">Salivary glands</tissue>
    </source>
</reference>
<feature type="transmembrane region" description="Helical" evidence="2">
    <location>
        <begin position="69"/>
        <end position="89"/>
    </location>
</feature>
<keyword evidence="2" id="KW-0812">Transmembrane</keyword>
<feature type="region of interest" description="Disordered" evidence="1">
    <location>
        <begin position="318"/>
        <end position="349"/>
    </location>
</feature>
<evidence type="ECO:0000313" key="4">
    <source>
        <dbReference type="Proteomes" id="UP001321473"/>
    </source>
</evidence>
<dbReference type="AlphaFoldDB" id="A0AAQ4D2R7"/>
<feature type="compositionally biased region" description="Basic and acidic residues" evidence="1">
    <location>
        <begin position="318"/>
        <end position="342"/>
    </location>
</feature>
<evidence type="ECO:0000313" key="3">
    <source>
        <dbReference type="EMBL" id="KAK8756757.1"/>
    </source>
</evidence>
<dbReference type="PANTHER" id="PTHR11733">
    <property type="entry name" value="ZINC METALLOPROTEASE FAMILY M13 NEPRILYSIN-RELATED"/>
    <property type="match status" value="1"/>
</dbReference>
<dbReference type="Gene3D" id="3.40.390.10">
    <property type="entry name" value="Collagenase (Catalytic Domain)"/>
    <property type="match status" value="1"/>
</dbReference>
<organism evidence="3 4">
    <name type="scientific">Amblyomma americanum</name>
    <name type="common">Lone star tick</name>
    <dbReference type="NCBI Taxonomy" id="6943"/>
    <lineage>
        <taxon>Eukaryota</taxon>
        <taxon>Metazoa</taxon>
        <taxon>Ecdysozoa</taxon>
        <taxon>Arthropoda</taxon>
        <taxon>Chelicerata</taxon>
        <taxon>Arachnida</taxon>
        <taxon>Acari</taxon>
        <taxon>Parasitiformes</taxon>
        <taxon>Ixodida</taxon>
        <taxon>Ixodoidea</taxon>
        <taxon>Ixodidae</taxon>
        <taxon>Amblyomminae</taxon>
        <taxon>Amblyomma</taxon>
    </lineage>
</organism>
<dbReference type="SUPFAM" id="SSF55486">
    <property type="entry name" value="Metalloproteases ('zincins'), catalytic domain"/>
    <property type="match status" value="1"/>
</dbReference>
<gene>
    <name evidence="3" type="ORF">V5799_000525</name>
</gene>
<dbReference type="GO" id="GO:0016485">
    <property type="term" value="P:protein processing"/>
    <property type="evidence" value="ECO:0007669"/>
    <property type="project" value="TreeGrafter"/>
</dbReference>